<dbReference type="SUPFAM" id="SSF52540">
    <property type="entry name" value="P-loop containing nucleoside triphosphate hydrolases"/>
    <property type="match status" value="2"/>
</dbReference>
<dbReference type="InterPro" id="IPR001650">
    <property type="entry name" value="Helicase_C-like"/>
</dbReference>
<keyword evidence="17" id="KW-1185">Reference proteome</keyword>
<dbReference type="GO" id="GO:0006270">
    <property type="term" value="P:DNA replication initiation"/>
    <property type="evidence" value="ECO:0007669"/>
    <property type="project" value="TreeGrafter"/>
</dbReference>
<dbReference type="GO" id="GO:0005524">
    <property type="term" value="F:ATP binding"/>
    <property type="evidence" value="ECO:0007669"/>
    <property type="project" value="UniProtKB-UniRule"/>
</dbReference>
<evidence type="ECO:0000256" key="6">
    <source>
        <dbReference type="ARBA" id="ARBA00022806"/>
    </source>
</evidence>
<dbReference type="PANTHER" id="PTHR30580">
    <property type="entry name" value="PRIMOSOMAL PROTEIN N"/>
    <property type="match status" value="1"/>
</dbReference>
<evidence type="ECO:0000256" key="1">
    <source>
        <dbReference type="ARBA" id="ARBA00022515"/>
    </source>
</evidence>
<feature type="domain" description="Helicase C-terminal" evidence="14">
    <location>
        <begin position="558"/>
        <end position="713"/>
    </location>
</feature>
<dbReference type="EC" id="5.6.2.4" evidence="12"/>
<feature type="binding site" evidence="12">
    <location>
        <position position="535"/>
    </location>
    <ligand>
        <name>Zn(2+)</name>
        <dbReference type="ChEBI" id="CHEBI:29105"/>
        <label>2</label>
    </ligand>
</feature>
<dbReference type="InterPro" id="IPR041222">
    <property type="entry name" value="PriA_3primeBD"/>
</dbReference>
<keyword evidence="2 12" id="KW-0235">DNA replication</keyword>
<dbReference type="Pfam" id="PF18319">
    <property type="entry name" value="Zn_ribbon_PriA"/>
    <property type="match status" value="1"/>
</dbReference>
<dbReference type="GO" id="GO:0006302">
    <property type="term" value="P:double-strand break repair"/>
    <property type="evidence" value="ECO:0007669"/>
    <property type="project" value="InterPro"/>
</dbReference>
<feature type="binding site" evidence="12">
    <location>
        <position position="523"/>
    </location>
    <ligand>
        <name>Zn(2+)</name>
        <dbReference type="ChEBI" id="CHEBI:29105"/>
        <label>1</label>
    </ligand>
</feature>
<keyword evidence="7 12" id="KW-0862">Zinc</keyword>
<dbReference type="InterPro" id="IPR042115">
    <property type="entry name" value="PriA_3primeBD_sf"/>
</dbReference>
<dbReference type="InterPro" id="IPR040498">
    <property type="entry name" value="PriA_CRR"/>
</dbReference>
<name>A0A5M7AWW8_9FLAO</name>
<dbReference type="FunFam" id="3.40.1440.60:FF:000001">
    <property type="entry name" value="Primosomal protein N"/>
    <property type="match status" value="1"/>
</dbReference>
<feature type="binding site" evidence="12">
    <location>
        <position position="553"/>
    </location>
    <ligand>
        <name>Zn(2+)</name>
        <dbReference type="ChEBI" id="CHEBI:29105"/>
        <label>2</label>
    </ligand>
</feature>
<dbReference type="GO" id="GO:0006310">
    <property type="term" value="P:DNA recombination"/>
    <property type="evidence" value="ECO:0007669"/>
    <property type="project" value="InterPro"/>
</dbReference>
<evidence type="ECO:0000256" key="11">
    <source>
        <dbReference type="ARBA" id="ARBA00048988"/>
    </source>
</evidence>
<evidence type="ECO:0000256" key="3">
    <source>
        <dbReference type="ARBA" id="ARBA00022723"/>
    </source>
</evidence>
<evidence type="ECO:0000313" key="15">
    <source>
        <dbReference type="EMBL" id="KAA5821903.1"/>
    </source>
</evidence>
<evidence type="ECO:0000259" key="14">
    <source>
        <dbReference type="PROSITE" id="PS51194"/>
    </source>
</evidence>
<keyword evidence="9 12" id="KW-0238">DNA-binding</keyword>
<keyword evidence="6 12" id="KW-0347">Helicase</keyword>
<keyword evidence="10 12" id="KW-0413">Isomerase</keyword>
<dbReference type="CDD" id="cd18804">
    <property type="entry name" value="SF2_C_priA"/>
    <property type="match status" value="1"/>
</dbReference>
<dbReference type="RefSeq" id="WP_144117833.1">
    <property type="nucleotide sequence ID" value="NZ_JACHGE010000008.1"/>
</dbReference>
<feature type="binding site" evidence="12">
    <location>
        <position position="550"/>
    </location>
    <ligand>
        <name>Zn(2+)</name>
        <dbReference type="ChEBI" id="CHEBI:29105"/>
        <label>2</label>
    </ligand>
</feature>
<dbReference type="GO" id="GO:0016787">
    <property type="term" value="F:hydrolase activity"/>
    <property type="evidence" value="ECO:0007669"/>
    <property type="project" value="UniProtKB-KW"/>
</dbReference>
<keyword evidence="1 12" id="KW-0639">Primosome</keyword>
<comment type="cofactor">
    <cofactor evidence="12">
        <name>Zn(2+)</name>
        <dbReference type="ChEBI" id="CHEBI:29105"/>
    </cofactor>
    <text evidence="12">Binds 2 zinc ions per subunit.</text>
</comment>
<evidence type="ECO:0000256" key="8">
    <source>
        <dbReference type="ARBA" id="ARBA00022840"/>
    </source>
</evidence>
<evidence type="ECO:0000256" key="12">
    <source>
        <dbReference type="HAMAP-Rule" id="MF_00983"/>
    </source>
</evidence>
<evidence type="ECO:0000256" key="2">
    <source>
        <dbReference type="ARBA" id="ARBA00022705"/>
    </source>
</evidence>
<dbReference type="Pfam" id="PF17764">
    <property type="entry name" value="PriA_3primeBD"/>
    <property type="match status" value="1"/>
</dbReference>
<dbReference type="PANTHER" id="PTHR30580:SF0">
    <property type="entry name" value="PRIMOSOMAL PROTEIN N"/>
    <property type="match status" value="1"/>
</dbReference>
<gene>
    <name evidence="12 15" type="primary">priA</name>
    <name evidence="15" type="ORF">F2B50_15460</name>
    <name evidence="16" type="ORF">FPF71_15460</name>
</gene>
<dbReference type="InterPro" id="IPR041236">
    <property type="entry name" value="PriA_C"/>
</dbReference>
<dbReference type="GO" id="GO:1990077">
    <property type="term" value="C:primosome complex"/>
    <property type="evidence" value="ECO:0007669"/>
    <property type="project" value="UniProtKB-UniRule"/>
</dbReference>
<keyword evidence="3 12" id="KW-0479">Metal-binding</keyword>
<dbReference type="GO" id="GO:0008270">
    <property type="term" value="F:zinc ion binding"/>
    <property type="evidence" value="ECO:0007669"/>
    <property type="project" value="UniProtKB-UniRule"/>
</dbReference>
<comment type="subunit">
    <text evidence="12">Component of the replication restart primosome.</text>
</comment>
<reference evidence="15" key="3">
    <citation type="submission" date="2019-09" db="EMBL/GenBank/DDBJ databases">
        <authorList>
            <person name="Zhang D.-C."/>
        </authorList>
    </citation>
    <scope>NUCLEOTIDE SEQUENCE</scope>
    <source>
        <strain evidence="15">RU-4-M-4</strain>
    </source>
</reference>
<dbReference type="InterPro" id="IPR005259">
    <property type="entry name" value="PriA"/>
</dbReference>
<dbReference type="OrthoDB" id="9759544at2"/>
<evidence type="ECO:0000256" key="10">
    <source>
        <dbReference type="ARBA" id="ARBA00023235"/>
    </source>
</evidence>
<dbReference type="EMBL" id="VMBF01000010">
    <property type="protein sequence ID" value="TSJ73187.1"/>
    <property type="molecule type" value="Genomic_DNA"/>
</dbReference>
<dbReference type="Pfam" id="PF00271">
    <property type="entry name" value="Helicase_C"/>
    <property type="match status" value="1"/>
</dbReference>
<evidence type="ECO:0000313" key="18">
    <source>
        <dbReference type="Proteomes" id="UP000322315"/>
    </source>
</evidence>
<organism evidence="15 18">
    <name type="scientific">Algibacter amylolyticus</name>
    <dbReference type="NCBI Taxonomy" id="1608400"/>
    <lineage>
        <taxon>Bacteria</taxon>
        <taxon>Pseudomonadati</taxon>
        <taxon>Bacteroidota</taxon>
        <taxon>Flavobacteriia</taxon>
        <taxon>Flavobacteriales</taxon>
        <taxon>Flavobacteriaceae</taxon>
        <taxon>Algibacter</taxon>
    </lineage>
</organism>
<dbReference type="GO" id="GO:0006269">
    <property type="term" value="P:DNA replication, synthesis of primer"/>
    <property type="evidence" value="ECO:0007669"/>
    <property type="project" value="UniProtKB-KW"/>
</dbReference>
<feature type="binding site" evidence="12">
    <location>
        <position position="526"/>
    </location>
    <ligand>
        <name>Zn(2+)</name>
        <dbReference type="ChEBI" id="CHEBI:29105"/>
        <label>1</label>
    </ligand>
</feature>
<dbReference type="HAMAP" id="MF_00983">
    <property type="entry name" value="PriA"/>
    <property type="match status" value="1"/>
</dbReference>
<comment type="function">
    <text evidence="12">Initiates the restart of stalled replication forks, which reloads the replicative helicase on sites other than the origin of replication. Recognizes and binds to abandoned replication forks and remodels them to uncover a helicase loading site. Promotes assembly of the primosome at these replication forks.</text>
</comment>
<dbReference type="GO" id="GO:0003677">
    <property type="term" value="F:DNA binding"/>
    <property type="evidence" value="ECO:0007669"/>
    <property type="project" value="UniProtKB-UniRule"/>
</dbReference>
<dbReference type="Proteomes" id="UP000315145">
    <property type="component" value="Unassembled WGS sequence"/>
</dbReference>
<dbReference type="GO" id="GO:0043138">
    <property type="term" value="F:3'-5' DNA helicase activity"/>
    <property type="evidence" value="ECO:0007669"/>
    <property type="project" value="UniProtKB-EC"/>
</dbReference>
<sequence length="816" mass="94005">MHFIDVIIPIPLQKLFTYSITAAEADFLKVGMRVAVPFGKSKIYTGIVYGIHENAPSAYEAKDIQQILDESPVVNEYQLKLWNWISEYYMCTLGDVMRASLPSAFILESETVIAKNNVKTIDESILKDDEFLVYEALNHQSSLKIHDISSILDKKNVLPVIKRLIEKEAITVEEEVYEKYKPKLVRYVKLDTHFTAEVELHKLLDDLSRAPKQRDVVMTLFSISAKTKKPVKVTDLTTESGTSSSIIKSLIDKGVLKEYYIQRDRVEYSGEETEASKRLNEYQKTALTEIKASFEKHHVTLLHGVTSSGKTEVYVKLIEDVLQQGKQVLYLLPEIALTTQLVTRLQNYFGEQVAVFHSKYSTHERVEVWNNVLHNSAKAKIILGARSSIFLPFDNLGLIIVDEEHEQSFKQFDPAPRYHARDTAVVLAHMHKAKTLLGSATPSLESYFNAQQNKYGFVEITKRYNDVLMPDIELVDIKDKLKKKRMKGHFSDRLIEEMQETLSEGHQIILFQNRRGFSPIVECNTCGHSPQCPNCDVSLTYHQYRNQLRCHYCGYNSVMKQNCEACGGQDLDNKGFGTEQIEEEVKLLFPEHKVARMDLDTTRGKYGYEKIITALEQQEIDILVGTQMLTKGLDFRNVKLVGIMNADNMLNFPDFRAHERSFQLMQQVSGRAGRTEERGKVLIQTYNPYHNILQQVSTNNYIEMFKEQMNDRYNFKYPPVYKQIKITLKHKDYNRVDTASIWFAKSLRQVFKDNVLGPESPPVARIRNQFHKNILVKIPKQQSLAKTKESIIKINNSFMSVKDFRSVRVILNVDNF</sequence>
<dbReference type="Gene3D" id="3.40.1440.60">
    <property type="entry name" value="PriA, 3(prime) DNA-binding domain"/>
    <property type="match status" value="1"/>
</dbReference>
<accession>A0A5M7AWW8</accession>
<comment type="catalytic activity">
    <reaction evidence="12">
        <text>Couples ATP hydrolysis with the unwinding of duplex DNA by translocating in the 3'-5' direction.</text>
        <dbReference type="EC" id="5.6.2.4"/>
    </reaction>
</comment>
<dbReference type="SMART" id="SM00490">
    <property type="entry name" value="HELICc"/>
    <property type="match status" value="1"/>
</dbReference>
<dbReference type="InterPro" id="IPR027417">
    <property type="entry name" value="P-loop_NTPase"/>
</dbReference>
<comment type="similarity">
    <text evidence="12">Belongs to the helicase family. PriA subfamily.</text>
</comment>
<proteinExistence type="inferred from homology"/>
<comment type="catalytic activity">
    <reaction evidence="11 12">
        <text>ATP + H2O = ADP + phosphate + H(+)</text>
        <dbReference type="Rhea" id="RHEA:13065"/>
        <dbReference type="ChEBI" id="CHEBI:15377"/>
        <dbReference type="ChEBI" id="CHEBI:15378"/>
        <dbReference type="ChEBI" id="CHEBI:30616"/>
        <dbReference type="ChEBI" id="CHEBI:43474"/>
        <dbReference type="ChEBI" id="CHEBI:456216"/>
        <dbReference type="EC" id="5.6.2.4"/>
    </reaction>
</comment>
<keyword evidence="4 12" id="KW-0547">Nucleotide-binding</keyword>
<reference evidence="15 18" key="1">
    <citation type="journal article" date="2015" name="Int. J. Syst. Evol. Microbiol.">
        <title>Algibacter amylolyticus sp. nov., isolated from intertidal sediment.</title>
        <authorList>
            <person name="Zhang D.C."/>
            <person name="Wu J."/>
            <person name="Neuner K."/>
            <person name="Yao J."/>
            <person name="Margesin R."/>
        </authorList>
    </citation>
    <scope>NUCLEOTIDE SEQUENCE [LARGE SCALE GENOMIC DNA]</scope>
    <source>
        <strain evidence="15 18">RU-4-M-4</strain>
    </source>
</reference>
<keyword evidence="8 12" id="KW-0067">ATP-binding</keyword>
<dbReference type="InterPro" id="IPR014001">
    <property type="entry name" value="Helicase_ATP-bd"/>
</dbReference>
<evidence type="ECO:0000256" key="7">
    <source>
        <dbReference type="ARBA" id="ARBA00022833"/>
    </source>
</evidence>
<evidence type="ECO:0000313" key="17">
    <source>
        <dbReference type="Proteomes" id="UP000315145"/>
    </source>
</evidence>
<evidence type="ECO:0000313" key="16">
    <source>
        <dbReference type="EMBL" id="TSJ73187.1"/>
    </source>
</evidence>
<dbReference type="NCBIfam" id="TIGR00595">
    <property type="entry name" value="priA"/>
    <property type="match status" value="1"/>
</dbReference>
<dbReference type="PROSITE" id="PS51192">
    <property type="entry name" value="HELICASE_ATP_BIND_1"/>
    <property type="match status" value="1"/>
</dbReference>
<evidence type="ECO:0000256" key="5">
    <source>
        <dbReference type="ARBA" id="ARBA00022801"/>
    </source>
</evidence>
<dbReference type="PROSITE" id="PS51194">
    <property type="entry name" value="HELICASE_CTER"/>
    <property type="match status" value="1"/>
</dbReference>
<evidence type="ECO:0000256" key="9">
    <source>
        <dbReference type="ARBA" id="ARBA00023125"/>
    </source>
</evidence>
<dbReference type="Pfam" id="PF00270">
    <property type="entry name" value="DEAD"/>
    <property type="match status" value="1"/>
</dbReference>
<dbReference type="AlphaFoldDB" id="A0A5M7AWW8"/>
<comment type="caution">
    <text evidence="15">The sequence shown here is derived from an EMBL/GenBank/DDBJ whole genome shotgun (WGS) entry which is preliminary data.</text>
</comment>
<feature type="domain" description="Helicase ATP-binding" evidence="13">
    <location>
        <begin position="291"/>
        <end position="460"/>
    </location>
</feature>
<dbReference type="InterPro" id="IPR011545">
    <property type="entry name" value="DEAD/DEAH_box_helicase_dom"/>
</dbReference>
<dbReference type="SMART" id="SM00487">
    <property type="entry name" value="DEXDc"/>
    <property type="match status" value="1"/>
</dbReference>
<keyword evidence="5 12" id="KW-0378">Hydrolase</keyword>
<protein>
    <recommendedName>
        <fullName evidence="12">Replication restart protein PriA</fullName>
    </recommendedName>
    <alternativeName>
        <fullName evidence="12">ATP-dependent DNA helicase PriA</fullName>
        <ecNumber evidence="12">5.6.2.4</ecNumber>
    </alternativeName>
    <alternativeName>
        <fullName evidence="12">DNA 3'-5' helicase PriA</fullName>
    </alternativeName>
</protein>
<evidence type="ECO:0000259" key="13">
    <source>
        <dbReference type="PROSITE" id="PS51192"/>
    </source>
</evidence>
<feature type="binding site" evidence="12">
    <location>
        <position position="566"/>
    </location>
    <ligand>
        <name>Zn(2+)</name>
        <dbReference type="ChEBI" id="CHEBI:29105"/>
        <label>1</label>
    </ligand>
</feature>
<dbReference type="Gene3D" id="3.40.50.300">
    <property type="entry name" value="P-loop containing nucleotide triphosphate hydrolases"/>
    <property type="match status" value="2"/>
</dbReference>
<evidence type="ECO:0000256" key="4">
    <source>
        <dbReference type="ARBA" id="ARBA00022741"/>
    </source>
</evidence>
<dbReference type="Pfam" id="PF18074">
    <property type="entry name" value="PriA_C"/>
    <property type="match status" value="1"/>
</dbReference>
<reference evidence="16 17" key="2">
    <citation type="submission" date="2019-07" db="EMBL/GenBank/DDBJ databases">
        <title>Algibacter marinivivus sp. nov., isolated from the surface of a marine red alga.</title>
        <authorList>
            <person name="Zhong X."/>
            <person name="Xu W."/>
            <person name="Zhang Y."/>
            <person name="Zhang Q."/>
            <person name="Du Z."/>
        </authorList>
    </citation>
    <scope>NUCLEOTIDE SEQUENCE [LARGE SCALE GENOMIC DNA]</scope>
    <source>
        <strain evidence="16 17">RU-4-M-4</strain>
    </source>
</reference>
<dbReference type="CDD" id="cd17929">
    <property type="entry name" value="DEXHc_priA"/>
    <property type="match status" value="1"/>
</dbReference>
<dbReference type="Proteomes" id="UP000322315">
    <property type="component" value="Unassembled WGS sequence"/>
</dbReference>
<feature type="binding site" evidence="12">
    <location>
        <position position="532"/>
    </location>
    <ligand>
        <name>Zn(2+)</name>
        <dbReference type="ChEBI" id="CHEBI:29105"/>
        <label>2</label>
    </ligand>
</feature>
<feature type="binding site" evidence="12">
    <location>
        <position position="563"/>
    </location>
    <ligand>
        <name>Zn(2+)</name>
        <dbReference type="ChEBI" id="CHEBI:29105"/>
        <label>1</label>
    </ligand>
</feature>
<dbReference type="FunFam" id="3.40.50.300:FF:000489">
    <property type="entry name" value="Primosome assembly protein PriA"/>
    <property type="match status" value="1"/>
</dbReference>
<dbReference type="EMBL" id="VWRS01000010">
    <property type="protein sequence ID" value="KAA5821903.1"/>
    <property type="molecule type" value="Genomic_DNA"/>
</dbReference>